<proteinExistence type="predicted"/>
<protein>
    <submittedName>
        <fullName evidence="1">Helix-turn-helix domain-containing protein</fullName>
    </submittedName>
</protein>
<name>A0AAW6EDG7_9FIRM</name>
<comment type="caution">
    <text evidence="1">The sequence shown here is derived from an EMBL/GenBank/DDBJ whole genome shotgun (WGS) entry which is preliminary data.</text>
</comment>
<gene>
    <name evidence="1" type="ORF">PNW00_01585</name>
</gene>
<sequence>MTNERKEQLLDQILELMTAVAYDREPNEGAVPETTKAPAPEKVKMLTVKECTELIDGLSEHTVRMLVAQNKIKYIRTGEGVRGKILVNKADLLNYFQN</sequence>
<dbReference type="AlphaFoldDB" id="A0AAW6EDG7"/>
<organism evidence="1 2">
    <name type="scientific">Ruminococcus bicirculans</name>
    <name type="common">ex Wegman et al. 2014</name>
    <dbReference type="NCBI Taxonomy" id="1160721"/>
    <lineage>
        <taxon>Bacteria</taxon>
        <taxon>Bacillati</taxon>
        <taxon>Bacillota</taxon>
        <taxon>Clostridia</taxon>
        <taxon>Eubacteriales</taxon>
        <taxon>Oscillospiraceae</taxon>
        <taxon>Ruminococcus</taxon>
    </lineage>
</organism>
<dbReference type="RefSeq" id="WP_181979696.1">
    <property type="nucleotide sequence ID" value="NZ_DAVZKV010000051.1"/>
</dbReference>
<evidence type="ECO:0000313" key="1">
    <source>
        <dbReference type="EMBL" id="MDB8749139.1"/>
    </source>
</evidence>
<accession>A0AAW6EDG7</accession>
<dbReference type="Proteomes" id="UP001213042">
    <property type="component" value="Unassembled WGS sequence"/>
</dbReference>
<evidence type="ECO:0000313" key="2">
    <source>
        <dbReference type="Proteomes" id="UP001213042"/>
    </source>
</evidence>
<reference evidence="1" key="1">
    <citation type="submission" date="2023-01" db="EMBL/GenBank/DDBJ databases">
        <title>Human gut microbiome strain richness.</title>
        <authorList>
            <person name="Chen-Liaw A."/>
        </authorList>
    </citation>
    <scope>NUCLEOTIDE SEQUENCE</scope>
    <source>
        <strain evidence="1">D43st1_D9_D43t1_170807</strain>
    </source>
</reference>
<dbReference type="EMBL" id="JAQMLU010000001">
    <property type="protein sequence ID" value="MDB8749139.1"/>
    <property type="molecule type" value="Genomic_DNA"/>
</dbReference>